<name>S3D0T7_GLAL2</name>
<dbReference type="EMBL" id="KE145360">
    <property type="protein sequence ID" value="EPE32142.1"/>
    <property type="molecule type" value="Genomic_DNA"/>
</dbReference>
<dbReference type="KEGG" id="glz:GLAREA_12224"/>
<protein>
    <submittedName>
        <fullName evidence="1">Uncharacterized protein</fullName>
    </submittedName>
</protein>
<dbReference type="HOGENOM" id="CLU_871688_0_0_1"/>
<organism evidence="1 2">
    <name type="scientific">Glarea lozoyensis (strain ATCC 20868 / MF5171)</name>
    <dbReference type="NCBI Taxonomy" id="1116229"/>
    <lineage>
        <taxon>Eukaryota</taxon>
        <taxon>Fungi</taxon>
        <taxon>Dikarya</taxon>
        <taxon>Ascomycota</taxon>
        <taxon>Pezizomycotina</taxon>
        <taxon>Leotiomycetes</taxon>
        <taxon>Helotiales</taxon>
        <taxon>Helotiaceae</taxon>
        <taxon>Glarea</taxon>
    </lineage>
</organism>
<accession>S3D0T7</accession>
<dbReference type="AlphaFoldDB" id="S3D0T7"/>
<gene>
    <name evidence="1" type="ORF">GLAREA_12224</name>
</gene>
<evidence type="ECO:0000313" key="1">
    <source>
        <dbReference type="EMBL" id="EPE32142.1"/>
    </source>
</evidence>
<keyword evidence="2" id="KW-1185">Reference proteome</keyword>
<dbReference type="RefSeq" id="XP_008081197.1">
    <property type="nucleotide sequence ID" value="XM_008083006.1"/>
</dbReference>
<reference evidence="1 2" key="1">
    <citation type="journal article" date="2013" name="BMC Genomics">
        <title>Genomics-driven discovery of the pneumocandin biosynthetic gene cluster in the fungus Glarea lozoyensis.</title>
        <authorList>
            <person name="Chen L."/>
            <person name="Yue Q."/>
            <person name="Zhang X."/>
            <person name="Xiang M."/>
            <person name="Wang C."/>
            <person name="Li S."/>
            <person name="Che Y."/>
            <person name="Ortiz-Lopez F.J."/>
            <person name="Bills G.F."/>
            <person name="Liu X."/>
            <person name="An Z."/>
        </authorList>
    </citation>
    <scope>NUCLEOTIDE SEQUENCE [LARGE SCALE GENOMIC DNA]</scope>
    <source>
        <strain evidence="2">ATCC 20868 / MF5171</strain>
    </source>
</reference>
<sequence>MIRNDLEACFSGLSYSEIDQFPSVQHSRCLCLLFQQCWDSARVYSTNEIDRASLPPIDQDLISAWIKADLAQSEARFRASVAARNDALDASRVAEGLSTVAESERAFAVEMELGDYDMSTQKDMFDVASAMYTTGVEAWEFVVFKTWGCKEGERERWDIFWRRWKDVMDYRLRDMGAVGDLEEGIAGELVWWLVEDESMDGKPFQEVRDCFTELVKEAEEHIPLGLDLDLALFVDKESAETLLDCEEGSSALRSPDDDGVFVWGVDGNYDADDDRNGGDEYPGYFKISTTVLISGLWHTLNAQTPDELYPGDGQISKGI</sequence>
<dbReference type="GeneID" id="19471265"/>
<dbReference type="Proteomes" id="UP000016922">
    <property type="component" value="Unassembled WGS sequence"/>
</dbReference>
<proteinExistence type="predicted"/>
<evidence type="ECO:0000313" key="2">
    <source>
        <dbReference type="Proteomes" id="UP000016922"/>
    </source>
</evidence>
<dbReference type="OrthoDB" id="4869816at2759"/>